<dbReference type="OrthoDB" id="7356080at2"/>
<dbReference type="CDD" id="cd04301">
    <property type="entry name" value="NAT_SF"/>
    <property type="match status" value="1"/>
</dbReference>
<organism evidence="4 5">
    <name type="scientific">Pantoea coffeiphila</name>
    <dbReference type="NCBI Taxonomy" id="1465635"/>
    <lineage>
        <taxon>Bacteria</taxon>
        <taxon>Pseudomonadati</taxon>
        <taxon>Pseudomonadota</taxon>
        <taxon>Gammaproteobacteria</taxon>
        <taxon>Enterobacterales</taxon>
        <taxon>Erwiniaceae</taxon>
        <taxon>Pantoea</taxon>
    </lineage>
</organism>
<feature type="domain" description="N-acetyltransferase" evidence="3">
    <location>
        <begin position="1"/>
        <end position="156"/>
    </location>
</feature>
<evidence type="ECO:0000313" key="5">
    <source>
        <dbReference type="Proteomes" id="UP000239181"/>
    </source>
</evidence>
<dbReference type="GO" id="GO:0016747">
    <property type="term" value="F:acyltransferase activity, transferring groups other than amino-acyl groups"/>
    <property type="evidence" value="ECO:0007669"/>
    <property type="project" value="InterPro"/>
</dbReference>
<dbReference type="RefSeq" id="WP_105592023.1">
    <property type="nucleotide sequence ID" value="NZ_PDET01000003.1"/>
</dbReference>
<dbReference type="SUPFAM" id="SSF55729">
    <property type="entry name" value="Acyl-CoA N-acyltransferases (Nat)"/>
    <property type="match status" value="1"/>
</dbReference>
<evidence type="ECO:0000256" key="1">
    <source>
        <dbReference type="ARBA" id="ARBA00022679"/>
    </source>
</evidence>
<keyword evidence="1 4" id="KW-0808">Transferase</keyword>
<keyword evidence="5" id="KW-1185">Reference proteome</keyword>
<dbReference type="InterPro" id="IPR016181">
    <property type="entry name" value="Acyl_CoA_acyltransferase"/>
</dbReference>
<evidence type="ECO:0000313" key="4">
    <source>
        <dbReference type="EMBL" id="PRD16582.1"/>
    </source>
</evidence>
<dbReference type="Gene3D" id="3.40.630.30">
    <property type="match status" value="1"/>
</dbReference>
<name>A0A2S9IFK4_9GAMM</name>
<sequence>MNIRKALPSEAEVCWDVRNQAIRHGCRECYDAEVIHAWTPEAMPEGYRRAITHHAFFVATDADNQPVATGFLDLSSGSVEAIFTLPSFTGRGLAGSILEVIKQEARQRGYSSLTLSATPNARSFYEKHGFIFISENLYPSELAGASLRCSDMRIDL</sequence>
<dbReference type="InterPro" id="IPR000182">
    <property type="entry name" value="GNAT_dom"/>
</dbReference>
<dbReference type="PANTHER" id="PTHR43877:SF2">
    <property type="entry name" value="AMINOALKYLPHOSPHONATE N-ACETYLTRANSFERASE-RELATED"/>
    <property type="match status" value="1"/>
</dbReference>
<accession>A0A2S9IFK4</accession>
<comment type="caution">
    <text evidence="4">The sequence shown here is derived from an EMBL/GenBank/DDBJ whole genome shotgun (WGS) entry which is preliminary data.</text>
</comment>
<dbReference type="PANTHER" id="PTHR43877">
    <property type="entry name" value="AMINOALKYLPHOSPHONATE N-ACETYLTRANSFERASE-RELATED-RELATED"/>
    <property type="match status" value="1"/>
</dbReference>
<dbReference type="Pfam" id="PF13673">
    <property type="entry name" value="Acetyltransf_10"/>
    <property type="match status" value="1"/>
</dbReference>
<dbReference type="EMBL" id="PDET01000003">
    <property type="protein sequence ID" value="PRD16582.1"/>
    <property type="molecule type" value="Genomic_DNA"/>
</dbReference>
<dbReference type="AlphaFoldDB" id="A0A2S9IFK4"/>
<proteinExistence type="predicted"/>
<dbReference type="Proteomes" id="UP000239181">
    <property type="component" value="Unassembled WGS sequence"/>
</dbReference>
<dbReference type="InterPro" id="IPR050832">
    <property type="entry name" value="Bact_Acetyltransf"/>
</dbReference>
<evidence type="ECO:0000259" key="3">
    <source>
        <dbReference type="PROSITE" id="PS51186"/>
    </source>
</evidence>
<evidence type="ECO:0000256" key="2">
    <source>
        <dbReference type="ARBA" id="ARBA00023315"/>
    </source>
</evidence>
<gene>
    <name evidence="4" type="ORF">CQW29_06415</name>
</gene>
<keyword evidence="2" id="KW-0012">Acyltransferase</keyword>
<protein>
    <submittedName>
        <fullName evidence="4">GNAT family N-acetyltransferase</fullName>
    </submittedName>
</protein>
<dbReference type="PROSITE" id="PS51186">
    <property type="entry name" value="GNAT"/>
    <property type="match status" value="1"/>
</dbReference>
<reference evidence="4 5" key="1">
    <citation type="submission" date="2017-10" db="EMBL/GenBank/DDBJ databases">
        <title>Draft genome of two endophytic bacteria isolated from 'guarana' Paullinia cupana (Mart.) Ducke.</title>
        <authorList>
            <person name="Siqueira K.A."/>
            <person name="Liotti R.G."/>
            <person name="Mendes T.A."/>
            <person name="Soares M.A."/>
        </authorList>
    </citation>
    <scope>NUCLEOTIDE SEQUENCE [LARGE SCALE GENOMIC DNA]</scope>
    <source>
        <strain evidence="4 5">342</strain>
    </source>
</reference>